<evidence type="ECO:0000313" key="2">
    <source>
        <dbReference type="EMBL" id="AFM25102.1"/>
    </source>
</evidence>
<gene>
    <name evidence="2" type="ordered locus">Desti_2420</name>
</gene>
<dbReference type="GO" id="GO:0004534">
    <property type="term" value="F:5'-3' RNA exonuclease activity"/>
    <property type="evidence" value="ECO:0007669"/>
    <property type="project" value="TreeGrafter"/>
</dbReference>
<dbReference type="InterPro" id="IPR004013">
    <property type="entry name" value="PHP_dom"/>
</dbReference>
<proteinExistence type="predicted"/>
<dbReference type="InterPro" id="IPR016195">
    <property type="entry name" value="Pol/histidinol_Pase-like"/>
</dbReference>
<dbReference type="RefSeq" id="WP_014810245.1">
    <property type="nucleotide sequence ID" value="NC_018025.1"/>
</dbReference>
<dbReference type="SMART" id="SM00481">
    <property type="entry name" value="POLIIIAc"/>
    <property type="match status" value="1"/>
</dbReference>
<dbReference type="Proteomes" id="UP000006055">
    <property type="component" value="Chromosome"/>
</dbReference>
<evidence type="ECO:0000259" key="1">
    <source>
        <dbReference type="SMART" id="SM00481"/>
    </source>
</evidence>
<organism evidence="2 3">
    <name type="scientific">Desulfomonile tiedjei (strain ATCC 49306 / DSM 6799 / DCB-1)</name>
    <dbReference type="NCBI Taxonomy" id="706587"/>
    <lineage>
        <taxon>Bacteria</taxon>
        <taxon>Pseudomonadati</taxon>
        <taxon>Thermodesulfobacteriota</taxon>
        <taxon>Desulfomonilia</taxon>
        <taxon>Desulfomonilales</taxon>
        <taxon>Desulfomonilaceae</taxon>
        <taxon>Desulfomonile</taxon>
    </lineage>
</organism>
<dbReference type="CDD" id="cd07432">
    <property type="entry name" value="PHP_HisPPase"/>
    <property type="match status" value="1"/>
</dbReference>
<accession>I4C6B1</accession>
<dbReference type="HOGENOM" id="CLU_072983_1_1_7"/>
<dbReference type="PANTHER" id="PTHR42924">
    <property type="entry name" value="EXONUCLEASE"/>
    <property type="match status" value="1"/>
</dbReference>
<dbReference type="eggNOG" id="COG0613">
    <property type="taxonomic scope" value="Bacteria"/>
</dbReference>
<protein>
    <submittedName>
        <fullName evidence="2">Putative metal-dependent phosphoesterase, PHP family</fullName>
    </submittedName>
</protein>
<evidence type="ECO:0000313" key="3">
    <source>
        <dbReference type="Proteomes" id="UP000006055"/>
    </source>
</evidence>
<dbReference type="OrthoDB" id="9775360at2"/>
<dbReference type="PATRIC" id="fig|706587.4.peg.2782"/>
<dbReference type="AlphaFoldDB" id="I4C6B1"/>
<dbReference type="EMBL" id="CP003360">
    <property type="protein sequence ID" value="AFM25102.1"/>
    <property type="molecule type" value="Genomic_DNA"/>
</dbReference>
<sequence>MKLDLHIHTTEFSSCSTMSPDELMIAARENGLDGVCITEHNRIWTKSQAEALSNKHGLAVFRGMEVTTTGGDILVFGLEEEPDGMWTPAMLKSKVDAVGGAAIAAHPFRGFLLFGFGDLKMQVQDALDNPTFSQVHGLEVCNGLVTETENNLAREVAEAAGLIMIGGSDAHRPEAVGTCITEFHDFIANEKELVQAILSSRFSLRKIK</sequence>
<dbReference type="PANTHER" id="PTHR42924:SF3">
    <property type="entry name" value="POLYMERASE_HISTIDINOL PHOSPHATASE N-TERMINAL DOMAIN-CONTAINING PROTEIN"/>
    <property type="match status" value="1"/>
</dbReference>
<dbReference type="Gene3D" id="3.20.20.140">
    <property type="entry name" value="Metal-dependent hydrolases"/>
    <property type="match status" value="1"/>
</dbReference>
<dbReference type="InterPro" id="IPR003141">
    <property type="entry name" value="Pol/His_phosphatase_N"/>
</dbReference>
<dbReference type="GO" id="GO:0035312">
    <property type="term" value="F:5'-3' DNA exonuclease activity"/>
    <property type="evidence" value="ECO:0007669"/>
    <property type="project" value="TreeGrafter"/>
</dbReference>
<feature type="domain" description="Polymerase/histidinol phosphatase N-terminal" evidence="1">
    <location>
        <begin position="3"/>
        <end position="70"/>
    </location>
</feature>
<dbReference type="KEGG" id="dti:Desti_2420"/>
<name>I4C6B1_DESTA</name>
<dbReference type="Pfam" id="PF13263">
    <property type="entry name" value="PHP_C"/>
    <property type="match status" value="1"/>
</dbReference>
<dbReference type="InterPro" id="IPR052018">
    <property type="entry name" value="PHP_domain"/>
</dbReference>
<dbReference type="Pfam" id="PF02811">
    <property type="entry name" value="PHP"/>
    <property type="match status" value="1"/>
</dbReference>
<dbReference type="STRING" id="706587.Desti_2420"/>
<reference evidence="3" key="1">
    <citation type="submission" date="2012-06" db="EMBL/GenBank/DDBJ databases">
        <title>Complete sequence of chromosome of Desulfomonile tiedjei DSM 6799.</title>
        <authorList>
            <person name="Lucas S."/>
            <person name="Copeland A."/>
            <person name="Lapidus A."/>
            <person name="Glavina del Rio T."/>
            <person name="Dalin E."/>
            <person name="Tice H."/>
            <person name="Bruce D."/>
            <person name="Goodwin L."/>
            <person name="Pitluck S."/>
            <person name="Peters L."/>
            <person name="Ovchinnikova G."/>
            <person name="Zeytun A."/>
            <person name="Lu M."/>
            <person name="Kyrpides N."/>
            <person name="Mavromatis K."/>
            <person name="Ivanova N."/>
            <person name="Brettin T."/>
            <person name="Detter J.C."/>
            <person name="Han C."/>
            <person name="Larimer F."/>
            <person name="Land M."/>
            <person name="Hauser L."/>
            <person name="Markowitz V."/>
            <person name="Cheng J.-F."/>
            <person name="Hugenholtz P."/>
            <person name="Woyke T."/>
            <person name="Wu D."/>
            <person name="Spring S."/>
            <person name="Schroeder M."/>
            <person name="Brambilla E."/>
            <person name="Klenk H.-P."/>
            <person name="Eisen J.A."/>
        </authorList>
    </citation>
    <scope>NUCLEOTIDE SEQUENCE [LARGE SCALE GENOMIC DNA]</scope>
    <source>
        <strain evidence="3">ATCC 49306 / DSM 6799 / DCB-1</strain>
    </source>
</reference>
<dbReference type="SUPFAM" id="SSF89550">
    <property type="entry name" value="PHP domain-like"/>
    <property type="match status" value="1"/>
</dbReference>
<keyword evidence="3" id="KW-1185">Reference proteome</keyword>